<dbReference type="Proteomes" id="UP000063308">
    <property type="component" value="Chromosome"/>
</dbReference>
<evidence type="ECO:0000256" key="1">
    <source>
        <dbReference type="SAM" id="MobiDB-lite"/>
    </source>
</evidence>
<name>A0A0E3VTX1_9BRAD</name>
<protein>
    <submittedName>
        <fullName evidence="3">Uncharacterized protein</fullName>
    </submittedName>
</protein>
<accession>A0A0E3VTX1</accession>
<feature type="transmembrane region" description="Helical" evidence="2">
    <location>
        <begin position="51"/>
        <end position="76"/>
    </location>
</feature>
<keyword evidence="2" id="KW-1133">Transmembrane helix</keyword>
<sequence>MNLTIAFVLIVASALVGIATGCVFKIWALVVISPLIAVFSAIILRAYEFGMMAGVIVIAICLAVCQLAYFAAAYVLHARHVSSHDEIDGEPGETGEQKIHREHK</sequence>
<evidence type="ECO:0000313" key="4">
    <source>
        <dbReference type="Proteomes" id="UP000063308"/>
    </source>
</evidence>
<evidence type="ECO:0000313" key="3">
    <source>
        <dbReference type="EMBL" id="BAR56400.1"/>
    </source>
</evidence>
<proteinExistence type="predicted"/>
<keyword evidence="2" id="KW-0812">Transmembrane</keyword>
<organism evidence="3 4">
    <name type="scientific">Bradyrhizobium diazoefficiens</name>
    <dbReference type="NCBI Taxonomy" id="1355477"/>
    <lineage>
        <taxon>Bacteria</taxon>
        <taxon>Pseudomonadati</taxon>
        <taxon>Pseudomonadota</taxon>
        <taxon>Alphaproteobacteria</taxon>
        <taxon>Hyphomicrobiales</taxon>
        <taxon>Nitrobacteraceae</taxon>
        <taxon>Bradyrhizobium</taxon>
    </lineage>
</organism>
<gene>
    <name evidence="3" type="ORF">NK6_3222</name>
</gene>
<feature type="compositionally biased region" description="Basic and acidic residues" evidence="1">
    <location>
        <begin position="95"/>
        <end position="104"/>
    </location>
</feature>
<keyword evidence="2" id="KW-0472">Membrane</keyword>
<feature type="region of interest" description="Disordered" evidence="1">
    <location>
        <begin position="83"/>
        <end position="104"/>
    </location>
</feature>
<feature type="transmembrane region" description="Helical" evidence="2">
    <location>
        <begin position="24"/>
        <end position="44"/>
    </location>
</feature>
<reference evidence="3 4" key="1">
    <citation type="submission" date="2014-11" db="EMBL/GenBank/DDBJ databases">
        <title>Symbiosis island explosion on the genome of extra-slow-growing strains of soybean bradyrhizobia with massive insertion sequences.</title>
        <authorList>
            <person name="Iida T."/>
            <person name="Minamisawa K."/>
        </authorList>
    </citation>
    <scope>NUCLEOTIDE SEQUENCE [LARGE SCALE GENOMIC DNA]</scope>
    <source>
        <strain evidence="3 4">NK6</strain>
    </source>
</reference>
<dbReference type="EMBL" id="AP014685">
    <property type="protein sequence ID" value="BAR56400.1"/>
    <property type="molecule type" value="Genomic_DNA"/>
</dbReference>
<evidence type="ECO:0000256" key="2">
    <source>
        <dbReference type="SAM" id="Phobius"/>
    </source>
</evidence>
<dbReference type="AlphaFoldDB" id="A0A0E3VTX1"/>